<feature type="region of interest" description="Disordered" evidence="1">
    <location>
        <begin position="1"/>
        <end position="20"/>
    </location>
</feature>
<dbReference type="AlphaFoldDB" id="A0A0A9FME9"/>
<sequence length="52" mass="6068">MHNDQMPRTSKEGRFTGIYPRRLIQKPSGKLQQQRNTNLIHGSAFWKELSGK</sequence>
<proteinExistence type="predicted"/>
<reference evidence="2" key="2">
    <citation type="journal article" date="2015" name="Data Brief">
        <title>Shoot transcriptome of the giant reed, Arundo donax.</title>
        <authorList>
            <person name="Barrero R.A."/>
            <person name="Guerrero F.D."/>
            <person name="Moolhuijzen P."/>
            <person name="Goolsby J.A."/>
            <person name="Tidwell J."/>
            <person name="Bellgard S.E."/>
            <person name="Bellgard M.I."/>
        </authorList>
    </citation>
    <scope>NUCLEOTIDE SEQUENCE</scope>
    <source>
        <tissue evidence="2">Shoot tissue taken approximately 20 cm above the soil surface</tissue>
    </source>
</reference>
<organism evidence="2">
    <name type="scientific">Arundo donax</name>
    <name type="common">Giant reed</name>
    <name type="synonym">Donax arundinaceus</name>
    <dbReference type="NCBI Taxonomy" id="35708"/>
    <lineage>
        <taxon>Eukaryota</taxon>
        <taxon>Viridiplantae</taxon>
        <taxon>Streptophyta</taxon>
        <taxon>Embryophyta</taxon>
        <taxon>Tracheophyta</taxon>
        <taxon>Spermatophyta</taxon>
        <taxon>Magnoliopsida</taxon>
        <taxon>Liliopsida</taxon>
        <taxon>Poales</taxon>
        <taxon>Poaceae</taxon>
        <taxon>PACMAD clade</taxon>
        <taxon>Arundinoideae</taxon>
        <taxon>Arundineae</taxon>
        <taxon>Arundo</taxon>
    </lineage>
</organism>
<evidence type="ECO:0000313" key="2">
    <source>
        <dbReference type="EMBL" id="JAE09493.1"/>
    </source>
</evidence>
<evidence type="ECO:0000256" key="1">
    <source>
        <dbReference type="SAM" id="MobiDB-lite"/>
    </source>
</evidence>
<reference evidence="2" key="1">
    <citation type="submission" date="2014-09" db="EMBL/GenBank/DDBJ databases">
        <authorList>
            <person name="Magalhaes I.L.F."/>
            <person name="Oliveira U."/>
            <person name="Santos F.R."/>
            <person name="Vidigal T.H.D.A."/>
            <person name="Brescovit A.D."/>
            <person name="Santos A.J."/>
        </authorList>
    </citation>
    <scope>NUCLEOTIDE SEQUENCE</scope>
    <source>
        <tissue evidence="2">Shoot tissue taken approximately 20 cm above the soil surface</tissue>
    </source>
</reference>
<accession>A0A0A9FME9</accession>
<protein>
    <submittedName>
        <fullName evidence="2">Uncharacterized protein</fullName>
    </submittedName>
</protein>
<name>A0A0A9FME9_ARUDO</name>
<feature type="compositionally biased region" description="Basic and acidic residues" evidence="1">
    <location>
        <begin position="1"/>
        <end position="14"/>
    </location>
</feature>
<dbReference type="EMBL" id="GBRH01188403">
    <property type="protein sequence ID" value="JAE09493.1"/>
    <property type="molecule type" value="Transcribed_RNA"/>
</dbReference>